<dbReference type="AlphaFoldDB" id="A0A1Y3BKE0"/>
<accession>A0A1Y3BKE0</accession>
<dbReference type="Proteomes" id="UP000194236">
    <property type="component" value="Unassembled WGS sequence"/>
</dbReference>
<dbReference type="EMBL" id="MUJZ01018607">
    <property type="protein sequence ID" value="OTF80358.1"/>
    <property type="molecule type" value="Genomic_DNA"/>
</dbReference>
<gene>
    <name evidence="2" type="ORF">BLA29_006229</name>
</gene>
<dbReference type="OrthoDB" id="6426238at2759"/>
<organism evidence="2 3">
    <name type="scientific">Euroglyphus maynei</name>
    <name type="common">Mayne's house dust mite</name>
    <dbReference type="NCBI Taxonomy" id="6958"/>
    <lineage>
        <taxon>Eukaryota</taxon>
        <taxon>Metazoa</taxon>
        <taxon>Ecdysozoa</taxon>
        <taxon>Arthropoda</taxon>
        <taxon>Chelicerata</taxon>
        <taxon>Arachnida</taxon>
        <taxon>Acari</taxon>
        <taxon>Acariformes</taxon>
        <taxon>Sarcoptiformes</taxon>
        <taxon>Astigmata</taxon>
        <taxon>Psoroptidia</taxon>
        <taxon>Analgoidea</taxon>
        <taxon>Pyroglyphidae</taxon>
        <taxon>Pyroglyphinae</taxon>
        <taxon>Euroglyphus</taxon>
    </lineage>
</organism>
<name>A0A1Y3BKE0_EURMA</name>
<evidence type="ECO:0000313" key="2">
    <source>
        <dbReference type="EMBL" id="OTF80358.1"/>
    </source>
</evidence>
<protein>
    <recommendedName>
        <fullName evidence="1">Apple domain-containing protein</fullName>
    </recommendedName>
</protein>
<comment type="caution">
    <text evidence="2">The sequence shown here is derived from an EMBL/GenBank/DDBJ whole genome shotgun (WGS) entry which is preliminary data.</text>
</comment>
<evidence type="ECO:0000313" key="3">
    <source>
        <dbReference type="Proteomes" id="UP000194236"/>
    </source>
</evidence>
<keyword evidence="3" id="KW-1185">Reference proteome</keyword>
<feature type="domain" description="Apple" evidence="1">
    <location>
        <begin position="14"/>
        <end position="101"/>
    </location>
</feature>
<dbReference type="InterPro" id="IPR003609">
    <property type="entry name" value="Pan_app"/>
</dbReference>
<proteinExistence type="predicted"/>
<dbReference type="PROSITE" id="PS50948">
    <property type="entry name" value="PAN"/>
    <property type="match status" value="1"/>
</dbReference>
<sequence>MNDVSALDLNYDDCLTTNGTITFELITGFVFTSSADTVTMMIPGVLHLADCLDHCRQNQTCNSLNFETGLCVLLSSSALQLPDALTPSQFPVFTIYAQKICLKSMFYLKKNFHN</sequence>
<evidence type="ECO:0000259" key="1">
    <source>
        <dbReference type="PROSITE" id="PS50948"/>
    </source>
</evidence>
<dbReference type="Pfam" id="PF00024">
    <property type="entry name" value="PAN_1"/>
    <property type="match status" value="1"/>
</dbReference>
<dbReference type="SUPFAM" id="SSF57414">
    <property type="entry name" value="Hairpin loop containing domain-like"/>
    <property type="match status" value="1"/>
</dbReference>
<reference evidence="2 3" key="1">
    <citation type="submission" date="2017-03" db="EMBL/GenBank/DDBJ databases">
        <title>Genome Survey of Euroglyphus maynei.</title>
        <authorList>
            <person name="Arlian L.G."/>
            <person name="Morgan M.S."/>
            <person name="Rider S.D."/>
        </authorList>
    </citation>
    <scope>NUCLEOTIDE SEQUENCE [LARGE SCALE GENOMIC DNA]</scope>
    <source>
        <strain evidence="2">Arlian Lab</strain>
        <tissue evidence="2">Whole body</tissue>
    </source>
</reference>